<dbReference type="Gene3D" id="1.10.287.410">
    <property type="match status" value="1"/>
</dbReference>
<comment type="caution">
    <text evidence="9">The sequence shown here is derived from an EMBL/GenBank/DDBJ whole genome shotgun (WGS) entry which is preliminary data.</text>
</comment>
<dbReference type="Pfam" id="PF00450">
    <property type="entry name" value="Peptidase_S10"/>
    <property type="match status" value="1"/>
</dbReference>
<protein>
    <recommendedName>
        <fullName evidence="7">Carboxypeptidase</fullName>
        <ecNumber evidence="7">3.4.16.-</ecNumber>
    </recommendedName>
</protein>
<dbReference type="InterPro" id="IPR018202">
    <property type="entry name" value="Ser_caboxypep_ser_AS"/>
</dbReference>
<evidence type="ECO:0000313" key="9">
    <source>
        <dbReference type="EMBL" id="KAH0599756.1"/>
    </source>
</evidence>
<keyword evidence="2 7" id="KW-0121">Carboxypeptidase</keyword>
<dbReference type="PROSITE" id="PS00131">
    <property type="entry name" value="CARBOXYPEPT_SER_SER"/>
    <property type="match status" value="1"/>
</dbReference>
<dbReference type="SUPFAM" id="SSF48403">
    <property type="entry name" value="Ankyrin repeat"/>
    <property type="match status" value="1"/>
</dbReference>
<dbReference type="PRINTS" id="PR00724">
    <property type="entry name" value="CRBOXYPTASEC"/>
</dbReference>
<name>A0A9P8MDX6_9HYPO</name>
<dbReference type="InterPro" id="IPR029058">
    <property type="entry name" value="AB_hydrolase_fold"/>
</dbReference>
<dbReference type="PANTHER" id="PTHR11802:SF113">
    <property type="entry name" value="SERINE CARBOXYPEPTIDASE CTSA-4.1"/>
    <property type="match status" value="1"/>
</dbReference>
<dbReference type="GO" id="GO:0006508">
    <property type="term" value="P:proteolysis"/>
    <property type="evidence" value="ECO:0007669"/>
    <property type="project" value="UniProtKB-KW"/>
</dbReference>
<dbReference type="InterPro" id="IPR036770">
    <property type="entry name" value="Ankyrin_rpt-contain_sf"/>
</dbReference>
<evidence type="ECO:0000256" key="1">
    <source>
        <dbReference type="ARBA" id="ARBA00009431"/>
    </source>
</evidence>
<evidence type="ECO:0000256" key="5">
    <source>
        <dbReference type="ARBA" id="ARBA00022801"/>
    </source>
</evidence>
<evidence type="ECO:0000256" key="7">
    <source>
        <dbReference type="RuleBase" id="RU361156"/>
    </source>
</evidence>
<gene>
    <name evidence="9" type="ORF">MHUMG1_02546</name>
</gene>
<evidence type="ECO:0000256" key="4">
    <source>
        <dbReference type="ARBA" id="ARBA00022729"/>
    </source>
</evidence>
<keyword evidence="5 7" id="KW-0378">Hydrolase</keyword>
<keyword evidence="4 7" id="KW-0732">Signal</keyword>
<organism evidence="9 10">
    <name type="scientific">Metarhizium humberi</name>
    <dbReference type="NCBI Taxonomy" id="2596975"/>
    <lineage>
        <taxon>Eukaryota</taxon>
        <taxon>Fungi</taxon>
        <taxon>Dikarya</taxon>
        <taxon>Ascomycota</taxon>
        <taxon>Pezizomycotina</taxon>
        <taxon>Sordariomycetes</taxon>
        <taxon>Hypocreomycetidae</taxon>
        <taxon>Hypocreales</taxon>
        <taxon>Clavicipitaceae</taxon>
        <taxon>Metarhizium</taxon>
    </lineage>
</organism>
<feature type="signal peptide" evidence="7">
    <location>
        <begin position="1"/>
        <end position="17"/>
    </location>
</feature>
<dbReference type="EMBL" id="JACEFI010000003">
    <property type="protein sequence ID" value="KAH0599756.1"/>
    <property type="molecule type" value="Genomic_DNA"/>
</dbReference>
<dbReference type="EC" id="3.4.16.-" evidence="7"/>
<reference evidence="9 10" key="1">
    <citation type="submission" date="2020-07" db="EMBL/GenBank/DDBJ databases">
        <title>Metarhizium humberi genome.</title>
        <authorList>
            <person name="Lysoe E."/>
        </authorList>
    </citation>
    <scope>NUCLEOTIDE SEQUENCE [LARGE SCALE GENOMIC DNA]</scope>
    <source>
        <strain evidence="9 10">ESALQ1638</strain>
    </source>
</reference>
<evidence type="ECO:0000256" key="3">
    <source>
        <dbReference type="ARBA" id="ARBA00022670"/>
    </source>
</evidence>
<accession>A0A9P8MDX6</accession>
<dbReference type="AlphaFoldDB" id="A0A9P8MDX6"/>
<keyword evidence="6" id="KW-0325">Glycoprotein</keyword>
<dbReference type="GO" id="GO:0000324">
    <property type="term" value="C:fungal-type vacuole"/>
    <property type="evidence" value="ECO:0007669"/>
    <property type="project" value="TreeGrafter"/>
</dbReference>
<dbReference type="Gene3D" id="3.40.50.1820">
    <property type="entry name" value="alpha/beta hydrolase"/>
    <property type="match status" value="1"/>
</dbReference>
<feature type="coiled-coil region" evidence="8">
    <location>
        <begin position="503"/>
        <end position="554"/>
    </location>
</feature>
<evidence type="ECO:0000313" key="10">
    <source>
        <dbReference type="Proteomes" id="UP000764110"/>
    </source>
</evidence>
<keyword evidence="3 7" id="KW-0645">Protease</keyword>
<sequence>MRFSAAFFLGLVSVTAAFPNPYPDEATDIPPTKESLGKRDGEFSYLISGADVKASQKYGGHLVNYKLRANAVDPSRLGVDTVKQYTGYLDDNSTDKHLFYWFFESRNDPKNDPVILWLTGGPGCSSMSGLFMELGPSHIDKNGSLVRNEYSWNNNASVIFLDQPVNTGFSYSNVPVDTTATAAKDVYALMTLFFEQFPEYSEQDFHISGESYAGHYIPVFASEILSHPARNINLKSILIGNGLTDPYTQYAYYEPMGCGGGGYKPVLSNYTCQTMEHALPKCQAAIKACYNGEDAACVNAGDRCNYPLLGAFASTGLNIYDIRKKCVGGDLCYEEMNWIQDWLNRKDVMEALGVEVANFKTCNDHVNAAFQQAGDWFLPIQKHIPRLLEKIPVLIYAGDVDFICNWLGNEAWTKALPWPGQTDFNDASMVELTASSGKAYGNLRHARGFAFLRVYKAGHMVPYDQPEGALDFVNRWMAEVVGLVASVVTLGELTKKVSQLDELEALNILITEVEAEAAAEQDALRDTPAGALSLRYCKRAAKELEDVIQNLQRNIKSPARLPRTAAKFGAVLSQKTILDAQRQLSKAFQMLQFAVTVHMCVELVSPQQATLRWLSGSVFGGIAGAQCSQAVQEGRDGGEEVRTTQARIRFPSWVAQAAWDILTYRSSRGFTWKLTSWNVVPGDSPILEAVKRGPLTDVMAPMSSGDASLHGRDDNGKTLLHYAVYCRNFDTAINVIKTGLPVMETDNLGLFPCTAPSASPQADTTKSFELLSMVISRGDFSSLLEGLTDESATVAVFKPSQFDRLIWVIPGFLELIDDDLSWNFSQLPLSSKFRMFGWSMVRADTLDAILSRYSITLQDARQMLDYSVGHSLHEFAAQYLVQPNFRKTLPGSWRYAGVYDGETNGDIAVKNTQLWKGYAFGLV</sequence>
<comment type="similarity">
    <text evidence="1 7">Belongs to the peptidase S10 family.</text>
</comment>
<dbReference type="PANTHER" id="PTHR11802">
    <property type="entry name" value="SERINE PROTEASE FAMILY S10 SERINE CARBOXYPEPTIDASE"/>
    <property type="match status" value="1"/>
</dbReference>
<dbReference type="SUPFAM" id="SSF53474">
    <property type="entry name" value="alpha/beta-Hydrolases"/>
    <property type="match status" value="1"/>
</dbReference>
<dbReference type="Proteomes" id="UP000764110">
    <property type="component" value="Unassembled WGS sequence"/>
</dbReference>
<evidence type="ECO:0000256" key="6">
    <source>
        <dbReference type="ARBA" id="ARBA00023180"/>
    </source>
</evidence>
<keyword evidence="10" id="KW-1185">Reference proteome</keyword>
<evidence type="ECO:0000256" key="2">
    <source>
        <dbReference type="ARBA" id="ARBA00022645"/>
    </source>
</evidence>
<dbReference type="InterPro" id="IPR001563">
    <property type="entry name" value="Peptidase_S10"/>
</dbReference>
<keyword evidence="8" id="KW-0175">Coiled coil</keyword>
<dbReference type="GO" id="GO:0004185">
    <property type="term" value="F:serine-type carboxypeptidase activity"/>
    <property type="evidence" value="ECO:0007669"/>
    <property type="project" value="UniProtKB-UniRule"/>
</dbReference>
<evidence type="ECO:0000256" key="8">
    <source>
        <dbReference type="SAM" id="Coils"/>
    </source>
</evidence>
<feature type="chain" id="PRO_5040533290" description="Carboxypeptidase" evidence="7">
    <location>
        <begin position="18"/>
        <end position="923"/>
    </location>
</feature>
<proteinExistence type="inferred from homology"/>